<dbReference type="AlphaFoldDB" id="A0A6C0JNP1"/>
<keyword evidence="1" id="KW-0812">Transmembrane</keyword>
<evidence type="ECO:0000256" key="1">
    <source>
        <dbReference type="SAM" id="Phobius"/>
    </source>
</evidence>
<name>A0A6C0JNP1_9ZZZZ</name>
<protein>
    <submittedName>
        <fullName evidence="2">Uncharacterized protein</fullName>
    </submittedName>
</protein>
<feature type="transmembrane region" description="Helical" evidence="1">
    <location>
        <begin position="74"/>
        <end position="93"/>
    </location>
</feature>
<organism evidence="2">
    <name type="scientific">viral metagenome</name>
    <dbReference type="NCBI Taxonomy" id="1070528"/>
    <lineage>
        <taxon>unclassified sequences</taxon>
        <taxon>metagenomes</taxon>
        <taxon>organismal metagenomes</taxon>
    </lineage>
</organism>
<reference evidence="2" key="1">
    <citation type="journal article" date="2020" name="Nature">
        <title>Giant virus diversity and host interactions through global metagenomics.</title>
        <authorList>
            <person name="Schulz F."/>
            <person name="Roux S."/>
            <person name="Paez-Espino D."/>
            <person name="Jungbluth S."/>
            <person name="Walsh D.A."/>
            <person name="Denef V.J."/>
            <person name="McMahon K.D."/>
            <person name="Konstantinidis K.T."/>
            <person name="Eloe-Fadrosh E.A."/>
            <person name="Kyrpides N.C."/>
            <person name="Woyke T."/>
        </authorList>
    </citation>
    <scope>NUCLEOTIDE SEQUENCE</scope>
    <source>
        <strain evidence="2">GVMAG-S-1040241-154</strain>
    </source>
</reference>
<proteinExistence type="predicted"/>
<keyword evidence="1" id="KW-1133">Transmembrane helix</keyword>
<feature type="transmembrane region" description="Helical" evidence="1">
    <location>
        <begin position="48"/>
        <end position="67"/>
    </location>
</feature>
<sequence length="150" mass="17735">MIINLFYYTILLLILLSLYIIYIQKFNINNTDCECVDSNIAYMNKLEMPLFIFTGLLFLLPPSFIYYNNVMITLFYVLILLTFYIVYITYVISLQRHNIKLLSNIIKNCDCVDKEYYNKIFNTGLIVQLTQGIILSIILLLSFSIRKNKH</sequence>
<evidence type="ECO:0000313" key="2">
    <source>
        <dbReference type="EMBL" id="QHU07199.1"/>
    </source>
</evidence>
<feature type="transmembrane region" description="Helical" evidence="1">
    <location>
        <begin position="5"/>
        <end position="22"/>
    </location>
</feature>
<keyword evidence="1" id="KW-0472">Membrane</keyword>
<dbReference type="EMBL" id="MN740684">
    <property type="protein sequence ID" value="QHU07199.1"/>
    <property type="molecule type" value="Genomic_DNA"/>
</dbReference>
<accession>A0A6C0JNP1</accession>
<feature type="transmembrane region" description="Helical" evidence="1">
    <location>
        <begin position="125"/>
        <end position="145"/>
    </location>
</feature>